<dbReference type="GO" id="GO:0005886">
    <property type="term" value="C:plasma membrane"/>
    <property type="evidence" value="ECO:0007669"/>
    <property type="project" value="UniProtKB-SubCell"/>
</dbReference>
<evidence type="ECO:0000259" key="8">
    <source>
        <dbReference type="PROSITE" id="PS50928"/>
    </source>
</evidence>
<feature type="transmembrane region" description="Helical" evidence="7">
    <location>
        <begin position="134"/>
        <end position="155"/>
    </location>
</feature>
<dbReference type="STRING" id="1686286.GCA_900092335_01775"/>
<dbReference type="GO" id="GO:0055085">
    <property type="term" value="P:transmembrane transport"/>
    <property type="evidence" value="ECO:0007669"/>
    <property type="project" value="InterPro"/>
</dbReference>
<dbReference type="Pfam" id="PF00528">
    <property type="entry name" value="BPD_transp_1"/>
    <property type="match status" value="1"/>
</dbReference>
<evidence type="ECO:0000256" key="2">
    <source>
        <dbReference type="ARBA" id="ARBA00022448"/>
    </source>
</evidence>
<keyword evidence="4 7" id="KW-0812">Transmembrane</keyword>
<dbReference type="PANTHER" id="PTHR43744">
    <property type="entry name" value="ABC TRANSPORTER PERMEASE PROTEIN MG189-RELATED-RELATED"/>
    <property type="match status" value="1"/>
</dbReference>
<dbReference type="PANTHER" id="PTHR43744:SF12">
    <property type="entry name" value="ABC TRANSPORTER PERMEASE PROTEIN MG189-RELATED"/>
    <property type="match status" value="1"/>
</dbReference>
<feature type="transmembrane region" description="Helical" evidence="7">
    <location>
        <begin position="167"/>
        <end position="189"/>
    </location>
</feature>
<evidence type="ECO:0000256" key="4">
    <source>
        <dbReference type="ARBA" id="ARBA00022692"/>
    </source>
</evidence>
<comment type="caution">
    <text evidence="9">The sequence shown here is derived from an EMBL/GenBank/DDBJ whole genome shotgun (WGS) entry which is preliminary data.</text>
</comment>
<comment type="similarity">
    <text evidence="7">Belongs to the binding-protein-dependent transport system permease family.</text>
</comment>
<dbReference type="CDD" id="cd06261">
    <property type="entry name" value="TM_PBP2"/>
    <property type="match status" value="1"/>
</dbReference>
<dbReference type="RefSeq" id="WP_066488082.1">
    <property type="nucleotide sequence ID" value="NZ_JADPQA010000012.1"/>
</dbReference>
<comment type="subcellular location">
    <subcellularLocation>
        <location evidence="1 7">Cell membrane</location>
        <topology evidence="1 7">Multi-pass membrane protein</topology>
    </subcellularLocation>
</comment>
<dbReference type="InterPro" id="IPR035906">
    <property type="entry name" value="MetI-like_sf"/>
</dbReference>
<feature type="transmembrane region" description="Helical" evidence="7">
    <location>
        <begin position="210"/>
        <end position="235"/>
    </location>
</feature>
<accession>A0A540R5X8</accession>
<dbReference type="GeneID" id="79852972"/>
<evidence type="ECO:0000256" key="3">
    <source>
        <dbReference type="ARBA" id="ARBA00022475"/>
    </source>
</evidence>
<keyword evidence="6 7" id="KW-0472">Membrane</keyword>
<feature type="transmembrane region" description="Helical" evidence="7">
    <location>
        <begin position="100"/>
        <end position="122"/>
    </location>
</feature>
<keyword evidence="10" id="KW-1185">Reference proteome</keyword>
<evidence type="ECO:0000256" key="7">
    <source>
        <dbReference type="RuleBase" id="RU363032"/>
    </source>
</evidence>
<dbReference type="SUPFAM" id="SSF161098">
    <property type="entry name" value="MetI-like"/>
    <property type="match status" value="1"/>
</dbReference>
<dbReference type="PROSITE" id="PS50928">
    <property type="entry name" value="ABC_TM1"/>
    <property type="match status" value="1"/>
</dbReference>
<protein>
    <submittedName>
        <fullName evidence="9">Carbohydrate ABC transporter permease</fullName>
    </submittedName>
</protein>
<feature type="transmembrane region" description="Helical" evidence="7">
    <location>
        <begin position="270"/>
        <end position="290"/>
    </location>
</feature>
<dbReference type="Proteomes" id="UP000318080">
    <property type="component" value="Unassembled WGS sequence"/>
</dbReference>
<evidence type="ECO:0000313" key="10">
    <source>
        <dbReference type="Proteomes" id="UP000318080"/>
    </source>
</evidence>
<evidence type="ECO:0000313" key="9">
    <source>
        <dbReference type="EMBL" id="TQE43106.1"/>
    </source>
</evidence>
<feature type="domain" description="ABC transmembrane type-1" evidence="8">
    <location>
        <begin position="99"/>
        <end position="291"/>
    </location>
</feature>
<dbReference type="AlphaFoldDB" id="A0A540R5X8"/>
<dbReference type="InterPro" id="IPR000515">
    <property type="entry name" value="MetI-like"/>
</dbReference>
<keyword evidence="5 7" id="KW-1133">Transmembrane helix</keyword>
<keyword evidence="2 7" id="KW-0813">Transport</keyword>
<dbReference type="EMBL" id="VHIR01000012">
    <property type="protein sequence ID" value="TQE43106.1"/>
    <property type="molecule type" value="Genomic_DNA"/>
</dbReference>
<gene>
    <name evidence="9" type="ORF">EJK80_08815</name>
</gene>
<reference evidence="9 10" key="1">
    <citation type="submission" date="2019-06" db="EMBL/GenBank/DDBJ databases">
        <title>Draft genome of C. phoceense Strain 272.</title>
        <authorList>
            <person name="Pacheco L.G.C."/>
            <person name="Barberis C.M."/>
            <person name="Almuzara M.N."/>
            <person name="Traglia G.M."/>
            <person name="Santos C.S."/>
            <person name="Rocha D.J.P.G."/>
            <person name="Aguiar E.R.G.R."/>
            <person name="Vay C.A."/>
        </authorList>
    </citation>
    <scope>NUCLEOTIDE SEQUENCE [LARGE SCALE GENOMIC DNA]</scope>
    <source>
        <strain evidence="9 10">272</strain>
    </source>
</reference>
<keyword evidence="3" id="KW-1003">Cell membrane</keyword>
<sequence>MTAPVTNNPHEAKKPAAKVHKLPTDNATKMSGGAKTIIYFVLAFFTVVFLGPILFIIINSFKSKFAISSDPFSIPVGETFVGFENFAVGLMKQGFLEATLWSFVITILSVAVIVFFSAMTAYYITRVKTWWTNLLYYLFVVSMIIPFQMVMFPTVKIADMLHLNNPLGIVVLYLGFGSGLSVFMFAGFVKSIPVEIEEAAMIDGCGPIQNYFKVVLPMLKPTAVTVAILNAMWVWNDYLLPYLVIGLSTRYKTIPVVVQSFVGSNGNRDMGAMMAMLVLAIIPIVIFYFVTQKHIIEGVAAGAVKG</sequence>
<evidence type="ECO:0000256" key="5">
    <source>
        <dbReference type="ARBA" id="ARBA00022989"/>
    </source>
</evidence>
<evidence type="ECO:0000256" key="6">
    <source>
        <dbReference type="ARBA" id="ARBA00023136"/>
    </source>
</evidence>
<proteinExistence type="inferred from homology"/>
<name>A0A540R5X8_9CORY</name>
<dbReference type="Gene3D" id="1.10.3720.10">
    <property type="entry name" value="MetI-like"/>
    <property type="match status" value="1"/>
</dbReference>
<evidence type="ECO:0000256" key="1">
    <source>
        <dbReference type="ARBA" id="ARBA00004651"/>
    </source>
</evidence>
<organism evidence="9 10">
    <name type="scientific">Corynebacterium phoceense</name>
    <dbReference type="NCBI Taxonomy" id="1686286"/>
    <lineage>
        <taxon>Bacteria</taxon>
        <taxon>Bacillati</taxon>
        <taxon>Actinomycetota</taxon>
        <taxon>Actinomycetes</taxon>
        <taxon>Mycobacteriales</taxon>
        <taxon>Corynebacteriaceae</taxon>
        <taxon>Corynebacterium</taxon>
    </lineage>
</organism>
<feature type="transmembrane region" description="Helical" evidence="7">
    <location>
        <begin position="37"/>
        <end position="58"/>
    </location>
</feature>